<feature type="compositionally biased region" description="Pro residues" evidence="1">
    <location>
        <begin position="327"/>
        <end position="344"/>
    </location>
</feature>
<proteinExistence type="predicted"/>
<evidence type="ECO:0000313" key="3">
    <source>
        <dbReference type="Proteomes" id="UP000295411"/>
    </source>
</evidence>
<dbReference type="AlphaFoldDB" id="A0A4R5TZE6"/>
<reference evidence="2 3" key="1">
    <citation type="submission" date="2019-03" db="EMBL/GenBank/DDBJ databases">
        <title>Arthrobacter sp. nov., an bacterium isolated from biocrust in Mu Us Desert.</title>
        <authorList>
            <person name="Lixiong L."/>
        </authorList>
    </citation>
    <scope>NUCLEOTIDE SEQUENCE [LARGE SCALE GENOMIC DNA]</scope>
    <source>
        <strain evidence="2 3">SLN-3</strain>
    </source>
</reference>
<accession>A0A4R5TZE6</accession>
<dbReference type="Pfam" id="PF13552">
    <property type="entry name" value="DUF4127"/>
    <property type="match status" value="1"/>
</dbReference>
<feature type="compositionally biased region" description="Low complexity" evidence="1">
    <location>
        <begin position="345"/>
        <end position="361"/>
    </location>
</feature>
<dbReference type="OrthoDB" id="9789552at2"/>
<dbReference type="EMBL" id="SMTK01000002">
    <property type="protein sequence ID" value="TDK26618.1"/>
    <property type="molecule type" value="Genomic_DNA"/>
</dbReference>
<comment type="caution">
    <text evidence="2">The sequence shown here is derived from an EMBL/GenBank/DDBJ whole genome shotgun (WGS) entry which is preliminary data.</text>
</comment>
<feature type="region of interest" description="Disordered" evidence="1">
    <location>
        <begin position="311"/>
        <end position="374"/>
    </location>
</feature>
<protein>
    <submittedName>
        <fullName evidence="2">DUF4127 family protein</fullName>
    </submittedName>
</protein>
<name>A0A4R5TZE6_9MICC</name>
<sequence length="374" mass="39847">MSIALIPLDERPVCMQLPASVARIAGLDCALPPAKALPSIRQPGDPGVLAGWLSDRMGTSGHVVVSLEGLGFGGLIPSRIGSESVSDVLRRWSALDHPGATVYGFSLVPRTPDSLDAMEEPSYWNPHGPALHRLSGALATGEGVDQARDALPEEVRRDWLGRRMRQHTLALAALELTGRSVIDHLVVGIDDASQRSLSATDQEALEGWVERLELGGRALVQPGADEIGAVLVARACLDVLRVRAPRIGVLCAARRRLSGWRPTNRQRCAKPSVDRLNPRARCPTSAAVMAAIIPGDGTPCWWCMPPRLPAPRTPTGPSPRRRATTPRQPPPPRSWCSTPPPPARPSSGSRTCTAPTARTRPSSPPLTSAGRGGS</sequence>
<gene>
    <name evidence="2" type="ORF">E2F48_05365</name>
</gene>
<evidence type="ECO:0000256" key="1">
    <source>
        <dbReference type="SAM" id="MobiDB-lite"/>
    </source>
</evidence>
<organism evidence="2 3">
    <name type="scientific">Arthrobacter crusticola</name>
    <dbReference type="NCBI Taxonomy" id="2547960"/>
    <lineage>
        <taxon>Bacteria</taxon>
        <taxon>Bacillati</taxon>
        <taxon>Actinomycetota</taxon>
        <taxon>Actinomycetes</taxon>
        <taxon>Micrococcales</taxon>
        <taxon>Micrococcaceae</taxon>
        <taxon>Arthrobacter</taxon>
    </lineage>
</organism>
<keyword evidence="3" id="KW-1185">Reference proteome</keyword>
<evidence type="ECO:0000313" key="2">
    <source>
        <dbReference type="EMBL" id="TDK26618.1"/>
    </source>
</evidence>
<dbReference type="Proteomes" id="UP000295411">
    <property type="component" value="Unassembled WGS sequence"/>
</dbReference>
<dbReference type="InterPro" id="IPR025394">
    <property type="entry name" value="DUF4127"/>
</dbReference>